<comment type="caution">
    <text evidence="1">The sequence shown here is derived from an EMBL/GenBank/DDBJ whole genome shotgun (WGS) entry which is preliminary data.</text>
</comment>
<name>A0ABX0IAH3_9FLAO</name>
<sequence>MQYFEIDNTTTYIIIKGPKFVEYIDGGKNYIKSDLEWINECEYKATITEITVPNTPYKIGDYMTVKIDRISNKIVYYTATFQGFSFTGKFKIIT</sequence>
<evidence type="ECO:0000313" key="2">
    <source>
        <dbReference type="Proteomes" id="UP000761423"/>
    </source>
</evidence>
<organism evidence="1 2">
    <name type="scientific">Flavobacterium celericrescens</name>
    <dbReference type="NCBI Taxonomy" id="2709780"/>
    <lineage>
        <taxon>Bacteria</taxon>
        <taxon>Pseudomonadati</taxon>
        <taxon>Bacteroidota</taxon>
        <taxon>Flavobacteriia</taxon>
        <taxon>Flavobacteriales</taxon>
        <taxon>Flavobacteriaceae</taxon>
        <taxon>Flavobacterium</taxon>
    </lineage>
</organism>
<proteinExistence type="predicted"/>
<gene>
    <name evidence="1" type="ORF">G4L40_05200</name>
</gene>
<dbReference type="Proteomes" id="UP000761423">
    <property type="component" value="Unassembled WGS sequence"/>
</dbReference>
<protein>
    <submittedName>
        <fullName evidence="1">Uncharacterized protein</fullName>
    </submittedName>
</protein>
<dbReference type="EMBL" id="JAAJBV010000003">
    <property type="protein sequence ID" value="NHM04099.1"/>
    <property type="molecule type" value="Genomic_DNA"/>
</dbReference>
<accession>A0ABX0IAH3</accession>
<dbReference type="RefSeq" id="WP_166236099.1">
    <property type="nucleotide sequence ID" value="NZ_JAAJBV010000003.1"/>
</dbReference>
<keyword evidence="2" id="KW-1185">Reference proteome</keyword>
<reference evidence="1 2" key="1">
    <citation type="submission" date="2020-02" db="EMBL/GenBank/DDBJ databases">
        <authorList>
            <person name="Chen W.-M."/>
        </authorList>
    </citation>
    <scope>NUCLEOTIDE SEQUENCE [LARGE SCALE GENOMIC DNA]</scope>
    <source>
        <strain evidence="1 2">TWA-26</strain>
    </source>
</reference>
<evidence type="ECO:0000313" key="1">
    <source>
        <dbReference type="EMBL" id="NHM04099.1"/>
    </source>
</evidence>